<dbReference type="PANTHER" id="PTHR31297">
    <property type="entry name" value="GLUCAN ENDO-1,6-BETA-GLUCOSIDASE B"/>
    <property type="match status" value="1"/>
</dbReference>
<protein>
    <submittedName>
        <fullName evidence="5">Glycoside hydrolase family protein</fullName>
        <ecNumber evidence="5">3.2.1.4</ecNumber>
    </submittedName>
</protein>
<dbReference type="EC" id="3.2.1.4" evidence="5"/>
<dbReference type="GO" id="GO:0008422">
    <property type="term" value="F:beta-glucosidase activity"/>
    <property type="evidence" value="ECO:0007669"/>
    <property type="project" value="TreeGrafter"/>
</dbReference>
<evidence type="ECO:0000313" key="5">
    <source>
        <dbReference type="EMBL" id="CUN79502.1"/>
    </source>
</evidence>
<organism evidence="5 6">
    <name type="scientific">Hungatella hathewayi</name>
    <dbReference type="NCBI Taxonomy" id="154046"/>
    <lineage>
        <taxon>Bacteria</taxon>
        <taxon>Bacillati</taxon>
        <taxon>Bacillota</taxon>
        <taxon>Clostridia</taxon>
        <taxon>Lachnospirales</taxon>
        <taxon>Lachnospiraceae</taxon>
        <taxon>Hungatella</taxon>
    </lineage>
</organism>
<accession>A0A173ZST1</accession>
<evidence type="ECO:0000256" key="1">
    <source>
        <dbReference type="ARBA" id="ARBA00022801"/>
    </source>
</evidence>
<name>A0A173ZST1_9FIRM</name>
<dbReference type="Proteomes" id="UP000095651">
    <property type="component" value="Unassembled WGS sequence"/>
</dbReference>
<dbReference type="GO" id="GO:0008810">
    <property type="term" value="F:cellulase activity"/>
    <property type="evidence" value="ECO:0007669"/>
    <property type="project" value="UniProtKB-EC"/>
</dbReference>
<feature type="domain" description="Glycoside hydrolase family 5" evidence="4">
    <location>
        <begin position="71"/>
        <end position="359"/>
    </location>
</feature>
<dbReference type="InterPro" id="IPR050386">
    <property type="entry name" value="Glycosyl_hydrolase_5"/>
</dbReference>
<dbReference type="EMBL" id="CYZE01000002">
    <property type="protein sequence ID" value="CUN79502.1"/>
    <property type="molecule type" value="Genomic_DNA"/>
</dbReference>
<evidence type="ECO:0000313" key="6">
    <source>
        <dbReference type="Proteomes" id="UP000095651"/>
    </source>
</evidence>
<evidence type="ECO:0000256" key="3">
    <source>
        <dbReference type="RuleBase" id="RU361153"/>
    </source>
</evidence>
<comment type="similarity">
    <text evidence="3">Belongs to the glycosyl hydrolase 5 (cellulase A) family.</text>
</comment>
<dbReference type="PANTHER" id="PTHR31297:SF13">
    <property type="entry name" value="PUTATIVE-RELATED"/>
    <property type="match status" value="1"/>
</dbReference>
<proteinExistence type="inferred from homology"/>
<keyword evidence="1 3" id="KW-0378">Hydrolase</keyword>
<dbReference type="AlphaFoldDB" id="A0A173ZST1"/>
<dbReference type="SUPFAM" id="SSF51445">
    <property type="entry name" value="(Trans)glycosidases"/>
    <property type="match status" value="1"/>
</dbReference>
<keyword evidence="2 3" id="KW-0326">Glycosidase</keyword>
<evidence type="ECO:0000256" key="2">
    <source>
        <dbReference type="ARBA" id="ARBA00023295"/>
    </source>
</evidence>
<gene>
    <name evidence="5" type="ORF">ERS852407_01113</name>
</gene>
<dbReference type="RefSeq" id="WP_055653364.1">
    <property type="nucleotide sequence ID" value="NZ_CABIXC010000002.1"/>
</dbReference>
<sequence length="489" mass="56326">MEFLKTRGKSIITESGTPVYLRGTCVGGWMNMENFINGFPGTEISLREHMKKRLGEENGTYFFQEMIRNFLSEDDLAFIASTGATVVRLALNYRHFETDDAPFVYREEGFRLLRKTVDLCEKHGLYVIFDMHAVQGWQNTHWHSDNDRGISLFWTDACYQRRYYALMQEIASRFKDCPAVAGYELLNEPSSSCRSGDYPFNMYENFTSDYPAFNRIIHTAVDRIREIDKRHIIFIEGDSYGHNFSGLEAPFDDNLVYSSHDYIVSSFGPGAYPGQYETLHNDRVEAGCYWDYEQQLRHIKETEGWQFSETYQVPLWVGEFGSQYCTGSEDIPYRLASMDDQLRAFNELGLHWTTWTYKDCGTMGWVTLNPGSEYMKAVADVQRMKGLLGAENFTAWRSACPGKEVTGQFTRYVMSLLSESPNYTFGTFQKCMNYALLTGFCAGVLQPEYAKVFESCSAEDIARIMKSFALENCQINEPYLELLKRRLGG</sequence>
<evidence type="ECO:0000259" key="4">
    <source>
        <dbReference type="Pfam" id="PF00150"/>
    </source>
</evidence>
<dbReference type="Pfam" id="PF00150">
    <property type="entry name" value="Cellulase"/>
    <property type="match status" value="1"/>
</dbReference>
<reference evidence="5 6" key="1">
    <citation type="submission" date="2015-09" db="EMBL/GenBank/DDBJ databases">
        <authorList>
            <consortium name="Pathogen Informatics"/>
        </authorList>
    </citation>
    <scope>NUCLEOTIDE SEQUENCE [LARGE SCALE GENOMIC DNA]</scope>
    <source>
        <strain evidence="5 6">2789STDY5608850</strain>
    </source>
</reference>
<dbReference type="Gene3D" id="3.20.20.80">
    <property type="entry name" value="Glycosidases"/>
    <property type="match status" value="1"/>
</dbReference>
<dbReference type="GO" id="GO:0009251">
    <property type="term" value="P:glucan catabolic process"/>
    <property type="evidence" value="ECO:0007669"/>
    <property type="project" value="TreeGrafter"/>
</dbReference>
<dbReference type="GO" id="GO:0009986">
    <property type="term" value="C:cell surface"/>
    <property type="evidence" value="ECO:0007669"/>
    <property type="project" value="TreeGrafter"/>
</dbReference>
<dbReference type="InterPro" id="IPR017853">
    <property type="entry name" value="GH"/>
</dbReference>
<dbReference type="GO" id="GO:0005576">
    <property type="term" value="C:extracellular region"/>
    <property type="evidence" value="ECO:0007669"/>
    <property type="project" value="TreeGrafter"/>
</dbReference>
<dbReference type="InterPro" id="IPR001547">
    <property type="entry name" value="Glyco_hydro_5"/>
</dbReference>